<dbReference type="InterPro" id="IPR022548">
    <property type="entry name" value="DUF2846"/>
</dbReference>
<dbReference type="Proteomes" id="UP000637423">
    <property type="component" value="Unassembled WGS sequence"/>
</dbReference>
<evidence type="ECO:0000259" key="1">
    <source>
        <dbReference type="Pfam" id="PF11008"/>
    </source>
</evidence>
<evidence type="ECO:0000313" key="2">
    <source>
        <dbReference type="EMBL" id="GGC78654.1"/>
    </source>
</evidence>
<dbReference type="EMBL" id="BMED01000002">
    <property type="protein sequence ID" value="GGC78654.1"/>
    <property type="molecule type" value="Genomic_DNA"/>
</dbReference>
<protein>
    <recommendedName>
        <fullName evidence="1">DUF2846 domain-containing protein</fullName>
    </recommendedName>
</protein>
<keyword evidence="3" id="KW-1185">Reference proteome</keyword>
<proteinExistence type="predicted"/>
<evidence type="ECO:0000313" key="3">
    <source>
        <dbReference type="Proteomes" id="UP000637423"/>
    </source>
</evidence>
<sequence length="209" mass="22606">MASFDKDAQAKAFNHQKLKAQLYIYRDESFGAMSKMSLELDGIAIGETAAHTYAVVSLKPGSHTLTSKSSDDSRLVFSVKAGQNYYIQQEVKLGWLGGRSKLQLVDEVTGKAAVEKSKLIQLSGLPADMAMPSESEQSAANQEEVERIAFRAGVSSATVEKLAKQNSCVGEHGAGLLTPPGPVEVYRVSCDQGAPFMARCELRQCKAMR</sequence>
<dbReference type="AlphaFoldDB" id="A0A916UMQ3"/>
<feature type="domain" description="DUF2846" evidence="1">
    <location>
        <begin position="19"/>
        <end position="94"/>
    </location>
</feature>
<gene>
    <name evidence="2" type="ORF">GCM10011396_27310</name>
</gene>
<reference evidence="2" key="2">
    <citation type="submission" date="2020-09" db="EMBL/GenBank/DDBJ databases">
        <authorList>
            <person name="Sun Q."/>
            <person name="Zhou Y."/>
        </authorList>
    </citation>
    <scope>NUCLEOTIDE SEQUENCE</scope>
    <source>
        <strain evidence="2">CGMCC 1.10998</strain>
    </source>
</reference>
<name>A0A916UMQ3_9BURK</name>
<organism evidence="2 3">
    <name type="scientific">Undibacterium terreum</name>
    <dbReference type="NCBI Taxonomy" id="1224302"/>
    <lineage>
        <taxon>Bacteria</taxon>
        <taxon>Pseudomonadati</taxon>
        <taxon>Pseudomonadota</taxon>
        <taxon>Betaproteobacteria</taxon>
        <taxon>Burkholderiales</taxon>
        <taxon>Oxalobacteraceae</taxon>
        <taxon>Undibacterium</taxon>
    </lineage>
</organism>
<dbReference type="Pfam" id="PF11008">
    <property type="entry name" value="DUF2846"/>
    <property type="match status" value="1"/>
</dbReference>
<reference evidence="2" key="1">
    <citation type="journal article" date="2014" name="Int. J. Syst. Evol. Microbiol.">
        <title>Complete genome sequence of Corynebacterium casei LMG S-19264T (=DSM 44701T), isolated from a smear-ripened cheese.</title>
        <authorList>
            <consortium name="US DOE Joint Genome Institute (JGI-PGF)"/>
            <person name="Walter F."/>
            <person name="Albersmeier A."/>
            <person name="Kalinowski J."/>
            <person name="Ruckert C."/>
        </authorList>
    </citation>
    <scope>NUCLEOTIDE SEQUENCE</scope>
    <source>
        <strain evidence="2">CGMCC 1.10998</strain>
    </source>
</reference>
<comment type="caution">
    <text evidence="2">The sequence shown here is derived from an EMBL/GenBank/DDBJ whole genome shotgun (WGS) entry which is preliminary data.</text>
</comment>
<accession>A0A916UMQ3</accession>